<name>A0A226EWR7_FOLCA</name>
<accession>A0A226EWR7</accession>
<keyword evidence="2" id="KW-0732">Signal</keyword>
<evidence type="ECO:0000313" key="4">
    <source>
        <dbReference type="Proteomes" id="UP000198287"/>
    </source>
</evidence>
<proteinExistence type="predicted"/>
<feature type="signal peptide" evidence="2">
    <location>
        <begin position="1"/>
        <end position="24"/>
    </location>
</feature>
<evidence type="ECO:0000256" key="2">
    <source>
        <dbReference type="SAM" id="SignalP"/>
    </source>
</evidence>
<feature type="chain" id="PRO_5012013918" evidence="2">
    <location>
        <begin position="25"/>
        <end position="2742"/>
    </location>
</feature>
<evidence type="ECO:0000313" key="3">
    <source>
        <dbReference type="EMBL" id="OXA62053.1"/>
    </source>
</evidence>
<gene>
    <name evidence="3" type="ORF">Fcan01_01449</name>
</gene>
<protein>
    <submittedName>
        <fullName evidence="3">Uncharacterized protein</fullName>
    </submittedName>
</protein>
<comment type="caution">
    <text evidence="3">The sequence shown here is derived from an EMBL/GenBank/DDBJ whole genome shotgun (WGS) entry which is preliminary data.</text>
</comment>
<dbReference type="Proteomes" id="UP000198287">
    <property type="component" value="Unassembled WGS sequence"/>
</dbReference>
<organism evidence="3 4">
    <name type="scientific">Folsomia candida</name>
    <name type="common">Springtail</name>
    <dbReference type="NCBI Taxonomy" id="158441"/>
    <lineage>
        <taxon>Eukaryota</taxon>
        <taxon>Metazoa</taxon>
        <taxon>Ecdysozoa</taxon>
        <taxon>Arthropoda</taxon>
        <taxon>Hexapoda</taxon>
        <taxon>Collembola</taxon>
        <taxon>Entomobryomorpha</taxon>
        <taxon>Isotomoidea</taxon>
        <taxon>Isotomidae</taxon>
        <taxon>Proisotominae</taxon>
        <taxon>Folsomia</taxon>
    </lineage>
</organism>
<keyword evidence="4" id="KW-1185">Reference proteome</keyword>
<dbReference type="EMBL" id="LNIX01000001">
    <property type="protein sequence ID" value="OXA62053.1"/>
    <property type="molecule type" value="Genomic_DNA"/>
</dbReference>
<sequence>MTNLLRLAIWILLLVLVILELCHSSPPLPLGTKRAGQGAATPAKKRKLTPAAAKILDKYKNAAAFRTTFDKEKVNNMDATIKADAQESLNAALGHGGRYDVLQAVVSRDELIESDHAPHYSIMEYLENVKDLPTPLKTDIDERLRLKKELGESEFGKNSDKVKQLETEIENLNKEIFGAKPPPKLNKKDWPKSIKQEYDDTISKIKKLLKEKKDVKDQLKTLKSCREKAVKDVIDKLDPAKKPDPIKLAQLENKQNEVVHLTSINAELSRGLEEFNDKLKGKMGVLSIPYEKHRLFPSTGGIGIPDAIKELKGGSVADAKTRMDEFRNDWRQEMQNGLKLKEHRFTGVDPDFEKGKPTEAQREAYHRHLWEVNFPTIYETWSENKVIPTKGRTPTQHVLANHQELRRRYARYWMSKVIYSLKAKDFKGMISLFISEYKLYLGEYFNNFKSGLQKLLKTNEGIGWLKNSEIDDLVKSHGLDEQMSSLPGWDKVESLIVAKEDTKVAGKRKQNPPVVQLNKLTIACTASTRTVRAASLSEHNCILLVKNKGHDESVKVEKKEEESIFPKPQVIEENQQIVSIDSRKLSKYLESFRDELDFESVKEKETVVEVVCKNQDKLIGDEESIRRVKAMIKQEILEIHNNQNSLSKSITHITDQIDPKSMSNYDRVRVSSSRFARRASKFTSSTGEFGGVYGKVMLAKGVVSALRHGDYTSLEIMGGRMGLDGGLQAVENAGSVLVKKVGTKLAVKIGSKMSSIIAKVTGPIGAVVDIGISIYSLTSSVKALNNPNATKYEQNDAIADIVADSIDIAVAATAAILSIAFPPLAPVFSAVALIVNILTTIFVSVYKAANHVNQLNDEIPLLDYEKVDEALRYMSGADTSIYLEDLIKTKNLNNIVVNMTVLWLKENPDFIGKVFPSQTLLNPEGDCYLQERKHTYVMGVRVNSWNWQRWSCGKGPRNVCQEGFYCRYKSNDLRVLGSGTLQEYFCECAPEPGYSFDGYDVLDNLVDFRSKQYIFLERWAPDHLLPSDFSYSCKPGSLSFQGDRLSRRDFSKGFLCEGAIGVERSNGEGKYMLYDLKRGKDAIFLDEGDKRDSLFLVGDGVKTFEGGGGDTFMLDGPCSSVEGKLDGGGSKDVGNSLILSSNCTAGNPITVHLPRQKVTLSSGNLGVFNVERIIGRTDQVEIIYAACTTKLIAGQGGRNSGGEEDQIIIPHCSKGQLDLAILIHGYTFVEFASFSEGKVVILLNEGTPYLKAHIPTYLKDAEIVLKVENVGGLKDIEISGKKDNKTILLHLGHGDIESSKTQALFWLGSSSPPDVRHVTGLAFTGNLFYLSDGQNWVITGTEKDNDIFYLQNTSFSGTIFGGGGRNTLILTKELDPTATLYIGKGQVTGGVTFEHIDSIVGRENDVEEITTFCELRHLSLNGGSDISHPDKIIIKRNPECVYDLTVFVRGSTFIKYEMDRGQLFIQMGPELGEANFTSNLKLDLTRRSIGTIVMLVNYNIEEISSIYSTPLSHSIVIAGSQIDVTGRFLDNDSINFPIGENTVQTVMVQTIDSDLIAFHLLPTSPLNPPPRPRLVKGIPFVENRFRIQKGNWNVVMSPLSETEQDKDDIFVIEDSEIFGSIDGAMGTNTITFSEKISGLVKISENGTISLASRGKISTRNVQVWQGRAGGVEQVRVDLDLHSFKVISLNGGSESDPDEIIITNNATVKPYPHNLTIIATGNTRTHFFETGPGNFEIYVHTSPSNLTKFSGDFSLTNETKFSIPIKIPPHKVLDSKVKVGQDAVEIELDLGRGNFIKFSVHLGNISDSQISPIFVSDAYKPEANLLLNLKTAEVLLLHAFEDESQTIANKEKWGAIGIKNIHRVGDSFRIVHGGKYDDSFILENSRYSGQINGYGGINSLILDDRINSTLVTINLAKETLTFDQDVASVKGIQIVNGRKQKSELVVTDCYTKLVRLEGGFSLENPDVIQIPKNFCTPNITIVTNNFTKVENHAERGNFTYVVNDLESFDVVYVLGSNNITHNFKLNIDLEQQVNSVSFSGNNFVMQQSNFVPKLFRLILNNGSENAIPPNFQLISDGDGKLFADLSFNLQVTNGTIDTSVSLISATIIAKPFFSGNITSLNGATNDLLIETEEKVGKIFGGDLDDNIFLIESTLLIDEIDGKGGTNLLQLMPGFWPGYDLEIDLRINSSSLNILHKDDEEESYSLQVVKSIKNVKMFAGRDSSFEKIFVACDTMSVANADLIVVSDPDCNYNLWVTIGNGTRVSFQIDDGQLPSNNAGYNDTGYNSDLINGHIDDGHKPEVKNLRSSIFYYNFIEPCTFDIEIDSFSRLANTRHIFNLKFNLSDIKSISISDQNETITRLVYTLHSSGLEYSHILSDFDETEMFYSKPEFMTEDGFQILITKYSEIIFSFGNLEEILSSDVIRATFIPTISQLATNLGVSFIIETARDFVYSGNPMELSTLTNRENVTSHLVGFNGTTYVIFTGLGDVHIYPQMLPGSNHSNQVIDLTDIISQIKNKTGISNYVPSIAQVENSSDLKIEFPGHSNIFPNRVIIVNGTTLRAGDVQIILRTMPMHISFTNVEGNNDPVWGLVPQVVKIPHGHVYQFDPQDFEHGTEVHDEHPNIGVNYTCAKDGDDLIVTSIPALYDVEHHFIPTSFIISNYYEYRSNSSNSNIEGSHRVHIKLGTSKVSICGLKTLLASGGGTSTQRGMRPVVSSYQDILRREEDKILIEFPDIPRFFNSSLV</sequence>
<evidence type="ECO:0000256" key="1">
    <source>
        <dbReference type="SAM" id="Coils"/>
    </source>
</evidence>
<feature type="coiled-coil region" evidence="1">
    <location>
        <begin position="155"/>
        <end position="225"/>
    </location>
</feature>
<reference evidence="3 4" key="1">
    <citation type="submission" date="2015-12" db="EMBL/GenBank/DDBJ databases">
        <title>The genome of Folsomia candida.</title>
        <authorList>
            <person name="Faddeeva A."/>
            <person name="Derks M.F."/>
            <person name="Anvar Y."/>
            <person name="Smit S."/>
            <person name="Van Straalen N."/>
            <person name="Roelofs D."/>
        </authorList>
    </citation>
    <scope>NUCLEOTIDE SEQUENCE [LARGE SCALE GENOMIC DNA]</scope>
    <source>
        <strain evidence="3 4">VU population</strain>
        <tissue evidence="3">Whole body</tissue>
    </source>
</reference>
<keyword evidence="1" id="KW-0175">Coiled coil</keyword>